<feature type="domain" description="Toprim" evidence="14">
    <location>
        <begin position="1"/>
        <end position="134"/>
    </location>
</feature>
<dbReference type="PROSITE" id="PS52039">
    <property type="entry name" value="TOPO_IA_2"/>
    <property type="match status" value="1"/>
</dbReference>
<dbReference type="Pfam" id="PF01751">
    <property type="entry name" value="Toprim"/>
    <property type="match status" value="1"/>
</dbReference>
<dbReference type="EMBL" id="JACJLV010000001">
    <property type="protein sequence ID" value="MBM6825557.1"/>
    <property type="molecule type" value="Genomic_DNA"/>
</dbReference>
<accession>A0A938WZQ2</accession>
<evidence type="ECO:0000256" key="11">
    <source>
        <dbReference type="ARBA" id="ARBA00032235"/>
    </source>
</evidence>
<dbReference type="InterPro" id="IPR000380">
    <property type="entry name" value="Topo_IA"/>
</dbReference>
<gene>
    <name evidence="16" type="ORF">H6A13_00350</name>
</gene>
<sequence length="692" mass="77936">MKLVLAEKPSVAQSIAKVLGATKREDGYLEGHGYVVSWCVGHLVELSQPEAYDEKYSKWTYADLPIFPEQWKYQVSASTKKQFGILKKLMARKDVESLVCATDAGREGELIFRLVYHQCGCKKPFERLWISSMEDSAIREGFEQLKPSTEYDALYEAALCRERADWLVGINATRLFSTLYGQTLNVGRVMTPTLAMVVMREAAISAFKPEPFYTVELTLQDFTASSQRIKEKDQANEVCRNCVGAVLTVTKAENKEKSEKPPALYDLTSLQRDANRVLGFTAQQTLDYAQGLYEKKLVTYPRTDSRYLTSDMEDMLPELIKSLFNIFPVEDVKNVRVHAAQVINDKKVSDHHAIIPTKETLKYSLEELPKGEQAILRLIATRLFCAVGEPFRYNESVIELSDGNYIFSAKGKTIVQEGWKKFSGKGGDEEKENRKQLPSFTVGEGLSVHSAEVREGKTSPPKHFTEDTLLQSMEAAGAEEMPEDAERKGLGTPATRAATIEKLVRIGFLERKGDKKTKHLIPTHKGTALVTVMPEQIQSPSMTADWEEKLLLIERRKYESEAFLNEIQEMISALVQTYEKVQGSEVLMAKEVRTVGVCPVCGSSVEERQKGFFCSNRQCRFALWKNNRYFESIGKNLTATVAQKLLSDRKIRLKGCKSAKTGRMFDATVVMNVTAEGKAQYSMEFENGGKTK</sequence>
<dbReference type="NCBIfam" id="NF005829">
    <property type="entry name" value="PRK07726.1"/>
    <property type="match status" value="1"/>
</dbReference>
<comment type="similarity">
    <text evidence="2">Belongs to the type IA topoisomerase family.</text>
</comment>
<organism evidence="16 17">
    <name type="scientific">Mordavella massiliensis</name>
    <dbReference type="NCBI Taxonomy" id="1871024"/>
    <lineage>
        <taxon>Bacteria</taxon>
        <taxon>Bacillati</taxon>
        <taxon>Bacillota</taxon>
        <taxon>Clostridia</taxon>
        <taxon>Eubacteriales</taxon>
        <taxon>Clostridiaceae</taxon>
        <taxon>Mordavella</taxon>
    </lineage>
</organism>
<dbReference type="AlphaFoldDB" id="A0A938WZQ2"/>
<comment type="caution">
    <text evidence="16">The sequence shown here is derived from an EMBL/GenBank/DDBJ whole genome shotgun (WGS) entry which is preliminary data.</text>
</comment>
<dbReference type="PRINTS" id="PR00417">
    <property type="entry name" value="PRTPISMRASEI"/>
</dbReference>
<dbReference type="InterPro" id="IPR003601">
    <property type="entry name" value="Topo_IA_2"/>
</dbReference>
<evidence type="ECO:0000256" key="8">
    <source>
        <dbReference type="ARBA" id="ARBA00023235"/>
    </source>
</evidence>
<dbReference type="InterPro" id="IPR005738">
    <property type="entry name" value="TopoIII"/>
</dbReference>
<dbReference type="Proteomes" id="UP000713880">
    <property type="component" value="Unassembled WGS sequence"/>
</dbReference>
<dbReference type="GO" id="GO:0003677">
    <property type="term" value="F:DNA binding"/>
    <property type="evidence" value="ECO:0007669"/>
    <property type="project" value="UniProtKB-KW"/>
</dbReference>
<dbReference type="Pfam" id="PF01131">
    <property type="entry name" value="Topoisom_bac"/>
    <property type="match status" value="1"/>
</dbReference>
<dbReference type="InterPro" id="IPR023405">
    <property type="entry name" value="Topo_IA_core_domain"/>
</dbReference>
<dbReference type="Gene3D" id="3.40.50.140">
    <property type="match status" value="1"/>
</dbReference>
<evidence type="ECO:0000256" key="13">
    <source>
        <dbReference type="SAM" id="MobiDB-lite"/>
    </source>
</evidence>
<proteinExistence type="inferred from homology"/>
<dbReference type="GO" id="GO:0006265">
    <property type="term" value="P:DNA topological change"/>
    <property type="evidence" value="ECO:0007669"/>
    <property type="project" value="InterPro"/>
</dbReference>
<dbReference type="PANTHER" id="PTHR11390:SF21">
    <property type="entry name" value="DNA TOPOISOMERASE 3-ALPHA"/>
    <property type="match status" value="1"/>
</dbReference>
<dbReference type="SUPFAM" id="SSF56712">
    <property type="entry name" value="Prokaryotic type I DNA topoisomerase"/>
    <property type="match status" value="1"/>
</dbReference>
<dbReference type="SMART" id="SM00436">
    <property type="entry name" value="TOP1Bc"/>
    <property type="match status" value="1"/>
</dbReference>
<evidence type="ECO:0000256" key="5">
    <source>
        <dbReference type="ARBA" id="ARBA00022842"/>
    </source>
</evidence>
<keyword evidence="4" id="KW-0479">Metal-binding</keyword>
<keyword evidence="17" id="KW-1185">Reference proteome</keyword>
<evidence type="ECO:0000256" key="7">
    <source>
        <dbReference type="ARBA" id="ARBA00023125"/>
    </source>
</evidence>
<evidence type="ECO:0000259" key="14">
    <source>
        <dbReference type="PROSITE" id="PS50880"/>
    </source>
</evidence>
<dbReference type="InterPro" id="IPR003602">
    <property type="entry name" value="Topo_IA_DNA-bd_dom"/>
</dbReference>
<dbReference type="InterPro" id="IPR034144">
    <property type="entry name" value="TOPRIM_TopoIII"/>
</dbReference>
<evidence type="ECO:0000256" key="4">
    <source>
        <dbReference type="ARBA" id="ARBA00022723"/>
    </source>
</evidence>
<keyword evidence="8" id="KW-0413">Isomerase</keyword>
<dbReference type="Gene3D" id="2.70.20.10">
    <property type="entry name" value="Topoisomerase I, domain 3"/>
    <property type="match status" value="1"/>
</dbReference>
<dbReference type="SMART" id="SM00437">
    <property type="entry name" value="TOP1Ac"/>
    <property type="match status" value="1"/>
</dbReference>
<reference evidence="16" key="2">
    <citation type="journal article" date="2021" name="Sci. Rep.">
        <title>The distribution of antibiotic resistance genes in chicken gut microbiota commensals.</title>
        <authorList>
            <person name="Juricova H."/>
            <person name="Matiasovicova J."/>
            <person name="Kubasova T."/>
            <person name="Cejkova D."/>
            <person name="Rychlik I."/>
        </authorList>
    </citation>
    <scope>NUCLEOTIDE SEQUENCE</scope>
    <source>
        <strain evidence="16">An420c</strain>
    </source>
</reference>
<dbReference type="GO" id="GO:0006281">
    <property type="term" value="P:DNA repair"/>
    <property type="evidence" value="ECO:0007669"/>
    <property type="project" value="TreeGrafter"/>
</dbReference>
<dbReference type="PANTHER" id="PTHR11390">
    <property type="entry name" value="PROKARYOTIC DNA TOPOISOMERASE"/>
    <property type="match status" value="1"/>
</dbReference>
<dbReference type="GO" id="GO:0043597">
    <property type="term" value="C:cytoplasmic replication fork"/>
    <property type="evidence" value="ECO:0007669"/>
    <property type="project" value="TreeGrafter"/>
</dbReference>
<evidence type="ECO:0000313" key="16">
    <source>
        <dbReference type="EMBL" id="MBM6825557.1"/>
    </source>
</evidence>
<dbReference type="EC" id="5.6.2.1" evidence="3"/>
<evidence type="ECO:0000256" key="3">
    <source>
        <dbReference type="ARBA" id="ARBA00012891"/>
    </source>
</evidence>
<dbReference type="SMART" id="SM00493">
    <property type="entry name" value="TOPRIM"/>
    <property type="match status" value="1"/>
</dbReference>
<keyword evidence="5" id="KW-0460">Magnesium</keyword>
<dbReference type="CDD" id="cd03362">
    <property type="entry name" value="TOPRIM_TopoIA_TopoIII"/>
    <property type="match status" value="1"/>
</dbReference>
<name>A0A938WZQ2_9CLOT</name>
<dbReference type="Gene3D" id="1.10.460.10">
    <property type="entry name" value="Topoisomerase I, domain 2"/>
    <property type="match status" value="1"/>
</dbReference>
<dbReference type="GO" id="GO:0006310">
    <property type="term" value="P:DNA recombination"/>
    <property type="evidence" value="ECO:0007669"/>
    <property type="project" value="TreeGrafter"/>
</dbReference>
<reference evidence="16" key="1">
    <citation type="submission" date="2020-08" db="EMBL/GenBank/DDBJ databases">
        <authorList>
            <person name="Cejkova D."/>
            <person name="Kubasova T."/>
            <person name="Jahodarova E."/>
            <person name="Rychlik I."/>
        </authorList>
    </citation>
    <scope>NUCLEOTIDE SEQUENCE</scope>
    <source>
        <strain evidence="16">An420c</strain>
    </source>
</reference>
<comment type="catalytic activity">
    <reaction evidence="1">
        <text>ATP-independent breakage of single-stranded DNA, followed by passage and rejoining.</text>
        <dbReference type="EC" id="5.6.2.1"/>
    </reaction>
</comment>
<evidence type="ECO:0000259" key="15">
    <source>
        <dbReference type="PROSITE" id="PS52039"/>
    </source>
</evidence>
<dbReference type="InterPro" id="IPR006171">
    <property type="entry name" value="TOPRIM_dom"/>
</dbReference>
<dbReference type="InterPro" id="IPR013826">
    <property type="entry name" value="Topo_IA_cen_sub3"/>
</dbReference>
<dbReference type="GO" id="GO:0046872">
    <property type="term" value="F:metal ion binding"/>
    <property type="evidence" value="ECO:0007669"/>
    <property type="project" value="UniProtKB-KW"/>
</dbReference>
<dbReference type="NCBIfam" id="TIGR01056">
    <property type="entry name" value="topB"/>
    <property type="match status" value="1"/>
</dbReference>
<evidence type="ECO:0000256" key="10">
    <source>
        <dbReference type="ARBA" id="ARBA00031985"/>
    </source>
</evidence>
<dbReference type="PROSITE" id="PS00396">
    <property type="entry name" value="TOPO_IA_1"/>
    <property type="match status" value="1"/>
</dbReference>
<protein>
    <recommendedName>
        <fullName evidence="3">DNA topoisomerase</fullName>
        <ecNumber evidence="3">5.6.2.1</ecNumber>
    </recommendedName>
    <alternativeName>
        <fullName evidence="12">Omega-protein</fullName>
    </alternativeName>
    <alternativeName>
        <fullName evidence="11">Relaxing enzyme</fullName>
    </alternativeName>
    <alternativeName>
        <fullName evidence="9">Swivelase</fullName>
    </alternativeName>
    <alternativeName>
        <fullName evidence="10">Untwisting enzyme</fullName>
    </alternativeName>
</protein>
<dbReference type="InterPro" id="IPR013824">
    <property type="entry name" value="Topo_IA_cen_sub1"/>
</dbReference>
<dbReference type="InterPro" id="IPR023406">
    <property type="entry name" value="Topo_IA_AS"/>
</dbReference>
<dbReference type="CDD" id="cd00186">
    <property type="entry name" value="TOP1Ac"/>
    <property type="match status" value="1"/>
</dbReference>
<evidence type="ECO:0000256" key="9">
    <source>
        <dbReference type="ARBA" id="ARBA00030003"/>
    </source>
</evidence>
<dbReference type="GO" id="GO:0003917">
    <property type="term" value="F:DNA topoisomerase type I (single strand cut, ATP-independent) activity"/>
    <property type="evidence" value="ECO:0007669"/>
    <property type="project" value="UniProtKB-EC"/>
</dbReference>
<feature type="domain" description="Topo IA-type catalytic" evidence="15">
    <location>
        <begin position="151"/>
        <end position="575"/>
    </location>
</feature>
<dbReference type="RefSeq" id="WP_204907629.1">
    <property type="nucleotide sequence ID" value="NZ_JACJLV010000001.1"/>
</dbReference>
<dbReference type="PROSITE" id="PS50880">
    <property type="entry name" value="TOPRIM"/>
    <property type="match status" value="1"/>
</dbReference>
<feature type="region of interest" description="Disordered" evidence="13">
    <location>
        <begin position="448"/>
        <end position="467"/>
    </location>
</feature>
<dbReference type="Gene3D" id="1.10.290.10">
    <property type="entry name" value="Topoisomerase I, domain 4"/>
    <property type="match status" value="1"/>
</dbReference>
<keyword evidence="7" id="KW-0238">DNA-binding</keyword>
<evidence type="ECO:0000256" key="2">
    <source>
        <dbReference type="ARBA" id="ARBA00009446"/>
    </source>
</evidence>
<keyword evidence="6" id="KW-0799">Topoisomerase</keyword>
<evidence type="ECO:0000313" key="17">
    <source>
        <dbReference type="Proteomes" id="UP000713880"/>
    </source>
</evidence>
<evidence type="ECO:0000256" key="1">
    <source>
        <dbReference type="ARBA" id="ARBA00000213"/>
    </source>
</evidence>
<dbReference type="InterPro" id="IPR013497">
    <property type="entry name" value="Topo_IA_cen"/>
</dbReference>
<evidence type="ECO:0000256" key="6">
    <source>
        <dbReference type="ARBA" id="ARBA00023029"/>
    </source>
</evidence>
<dbReference type="InterPro" id="IPR013825">
    <property type="entry name" value="Topo_IA_cen_sub2"/>
</dbReference>
<evidence type="ECO:0000256" key="12">
    <source>
        <dbReference type="ARBA" id="ARBA00032877"/>
    </source>
</evidence>